<accession>A0A5B7D7M5</accession>
<proteinExistence type="predicted"/>
<evidence type="ECO:0000313" key="3">
    <source>
        <dbReference type="Proteomes" id="UP000324222"/>
    </source>
</evidence>
<evidence type="ECO:0000313" key="2">
    <source>
        <dbReference type="EMBL" id="MPC17308.1"/>
    </source>
</evidence>
<reference evidence="2 3" key="1">
    <citation type="submission" date="2019-05" db="EMBL/GenBank/DDBJ databases">
        <title>Another draft genome of Portunus trituberculatus and its Hox gene families provides insights of decapod evolution.</title>
        <authorList>
            <person name="Jeong J.-H."/>
            <person name="Song I."/>
            <person name="Kim S."/>
            <person name="Choi T."/>
            <person name="Kim D."/>
            <person name="Ryu S."/>
            <person name="Kim W."/>
        </authorList>
    </citation>
    <scope>NUCLEOTIDE SEQUENCE [LARGE SCALE GENOMIC DNA]</scope>
    <source>
        <tissue evidence="2">Muscle</tissue>
    </source>
</reference>
<dbReference type="AlphaFoldDB" id="A0A5B7D7M5"/>
<keyword evidence="3" id="KW-1185">Reference proteome</keyword>
<protein>
    <submittedName>
        <fullName evidence="2">Uncharacterized protein</fullName>
    </submittedName>
</protein>
<dbReference type="EMBL" id="VSRR010000577">
    <property type="protein sequence ID" value="MPC17308.1"/>
    <property type="molecule type" value="Genomic_DNA"/>
</dbReference>
<feature type="region of interest" description="Disordered" evidence="1">
    <location>
        <begin position="41"/>
        <end position="62"/>
    </location>
</feature>
<sequence>MGLTEISHSNFWREIQPQCCNLTQSHILGMGVIFPHCNRRKVNQPPPTLRPGAHEPLYSATA</sequence>
<gene>
    <name evidence="2" type="ORF">E2C01_010159</name>
</gene>
<evidence type="ECO:0000256" key="1">
    <source>
        <dbReference type="SAM" id="MobiDB-lite"/>
    </source>
</evidence>
<dbReference type="Proteomes" id="UP000324222">
    <property type="component" value="Unassembled WGS sequence"/>
</dbReference>
<name>A0A5B7D7M5_PORTR</name>
<comment type="caution">
    <text evidence="2">The sequence shown here is derived from an EMBL/GenBank/DDBJ whole genome shotgun (WGS) entry which is preliminary data.</text>
</comment>
<organism evidence="2 3">
    <name type="scientific">Portunus trituberculatus</name>
    <name type="common">Swimming crab</name>
    <name type="synonym">Neptunus trituberculatus</name>
    <dbReference type="NCBI Taxonomy" id="210409"/>
    <lineage>
        <taxon>Eukaryota</taxon>
        <taxon>Metazoa</taxon>
        <taxon>Ecdysozoa</taxon>
        <taxon>Arthropoda</taxon>
        <taxon>Crustacea</taxon>
        <taxon>Multicrustacea</taxon>
        <taxon>Malacostraca</taxon>
        <taxon>Eumalacostraca</taxon>
        <taxon>Eucarida</taxon>
        <taxon>Decapoda</taxon>
        <taxon>Pleocyemata</taxon>
        <taxon>Brachyura</taxon>
        <taxon>Eubrachyura</taxon>
        <taxon>Portunoidea</taxon>
        <taxon>Portunidae</taxon>
        <taxon>Portuninae</taxon>
        <taxon>Portunus</taxon>
    </lineage>
</organism>